<comment type="caution">
    <text evidence="8">The sequence shown here is derived from an EMBL/GenBank/DDBJ whole genome shotgun (WGS) entry which is preliminary data.</text>
</comment>
<dbReference type="NCBIfam" id="TIGR03168">
    <property type="entry name" value="1-PFK"/>
    <property type="match status" value="1"/>
</dbReference>
<dbReference type="FunFam" id="3.40.1190.20:FF:000001">
    <property type="entry name" value="Phosphofructokinase"/>
    <property type="match status" value="1"/>
</dbReference>
<dbReference type="PIRSF" id="PIRSF000535">
    <property type="entry name" value="1PFK/6PFK/LacC"/>
    <property type="match status" value="1"/>
</dbReference>
<reference evidence="8" key="2">
    <citation type="submission" date="2021-04" db="EMBL/GenBank/DDBJ databases">
        <authorList>
            <person name="Gilroy R."/>
        </authorList>
    </citation>
    <scope>NUCLEOTIDE SEQUENCE</scope>
    <source>
        <strain evidence="8">CHK178-16964</strain>
    </source>
</reference>
<evidence type="ECO:0000256" key="1">
    <source>
        <dbReference type="ARBA" id="ARBA00005380"/>
    </source>
</evidence>
<organism evidence="8 9">
    <name type="scientific">Candidatus Lachnoclostridium stercoravium</name>
    <dbReference type="NCBI Taxonomy" id="2838633"/>
    <lineage>
        <taxon>Bacteria</taxon>
        <taxon>Bacillati</taxon>
        <taxon>Bacillota</taxon>
        <taxon>Clostridia</taxon>
        <taxon>Lachnospirales</taxon>
        <taxon>Lachnospiraceae</taxon>
    </lineage>
</organism>
<evidence type="ECO:0000313" key="9">
    <source>
        <dbReference type="Proteomes" id="UP000823900"/>
    </source>
</evidence>
<evidence type="ECO:0000256" key="4">
    <source>
        <dbReference type="ARBA" id="ARBA00022777"/>
    </source>
</evidence>
<keyword evidence="2 6" id="KW-0808">Transferase</keyword>
<proteinExistence type="inferred from homology"/>
<comment type="similarity">
    <text evidence="1">Belongs to the carbohydrate kinase pfkB family.</text>
</comment>
<dbReference type="GO" id="GO:0005829">
    <property type="term" value="C:cytosol"/>
    <property type="evidence" value="ECO:0007669"/>
    <property type="project" value="TreeGrafter"/>
</dbReference>
<dbReference type="InterPro" id="IPR022463">
    <property type="entry name" value="1-PFruKinase"/>
</dbReference>
<evidence type="ECO:0000256" key="5">
    <source>
        <dbReference type="ARBA" id="ARBA00022840"/>
    </source>
</evidence>
<dbReference type="Proteomes" id="UP000823900">
    <property type="component" value="Unassembled WGS sequence"/>
</dbReference>
<feature type="domain" description="Carbohydrate kinase PfkB" evidence="7">
    <location>
        <begin position="15"/>
        <end position="289"/>
    </location>
</feature>
<dbReference type="GO" id="GO:0005524">
    <property type="term" value="F:ATP binding"/>
    <property type="evidence" value="ECO:0007669"/>
    <property type="project" value="UniProtKB-KW"/>
</dbReference>
<name>A0A9D2HJY5_9FIRM</name>
<dbReference type="GO" id="GO:0009024">
    <property type="term" value="F:tagatose-6-phosphate kinase activity"/>
    <property type="evidence" value="ECO:0007669"/>
    <property type="project" value="UniProtKB-EC"/>
</dbReference>
<dbReference type="Pfam" id="PF00294">
    <property type="entry name" value="PfkB"/>
    <property type="match status" value="1"/>
</dbReference>
<dbReference type="PANTHER" id="PTHR46566:SF1">
    <property type="entry name" value="1-PHOSPHOFRUCTOKINASE"/>
    <property type="match status" value="1"/>
</dbReference>
<accession>A0A9D2HJY5</accession>
<dbReference type="CDD" id="cd01164">
    <property type="entry name" value="FruK_PfkB_like"/>
    <property type="match status" value="1"/>
</dbReference>
<dbReference type="GO" id="GO:0044281">
    <property type="term" value="P:small molecule metabolic process"/>
    <property type="evidence" value="ECO:0007669"/>
    <property type="project" value="UniProtKB-ARBA"/>
</dbReference>
<sequence length="310" mass="33793">MIYTVTFNPSLDYIVSVNHFRTGMVNRTEKEVIFPGGKGINVSMVLSNVGVESRALGFLAGFTGEEIRRRLAAANVKEQMIWLKNGHSRINVKLRSDEESEINSQGPKIREEALKELYGCLDRLKKGDFLVLAGSIPRSLPDTVYSEIMERIRDRGIEVIVDAAGDLLVNVLPCRPFLIKPNNHELGDIFGRNLSEKEEILSCARKLQQMGARNVLVSMAGDGAVMIDENGETYDSPAPEGQVIGSVGAGDSMVAGFLAGYLKTGSFREAFLFGVAAGSASAFSEGLADKETVEAILGQLKDTRLNGYKR</sequence>
<keyword evidence="4" id="KW-0418">Kinase</keyword>
<keyword evidence="6" id="KW-0423">Lactose metabolism</keyword>
<dbReference type="InterPro" id="IPR011611">
    <property type="entry name" value="PfkB_dom"/>
</dbReference>
<dbReference type="AlphaFoldDB" id="A0A9D2HJY5"/>
<evidence type="ECO:0000259" key="7">
    <source>
        <dbReference type="Pfam" id="PF00294"/>
    </source>
</evidence>
<dbReference type="PANTHER" id="PTHR46566">
    <property type="entry name" value="1-PHOSPHOFRUCTOKINASE-RELATED"/>
    <property type="match status" value="1"/>
</dbReference>
<dbReference type="GO" id="GO:0008662">
    <property type="term" value="F:1-phosphofructokinase activity"/>
    <property type="evidence" value="ECO:0007669"/>
    <property type="project" value="InterPro"/>
</dbReference>
<evidence type="ECO:0000313" key="8">
    <source>
        <dbReference type="EMBL" id="HJA71869.1"/>
    </source>
</evidence>
<comment type="pathway">
    <text evidence="6">Carbohydrate metabolism; D-tagatose 6-phosphate degradation; D-glyceraldehyde 3-phosphate and glycerone phosphate from D-tagatose 6-phosphate: step 1/2.</text>
</comment>
<comment type="catalytic activity">
    <reaction evidence="6">
        <text>D-tagatofuranose 6-phosphate + ATP = D-tagatofuranose 1,6-bisphosphate + ADP + H(+)</text>
        <dbReference type="Rhea" id="RHEA:12420"/>
        <dbReference type="ChEBI" id="CHEBI:15378"/>
        <dbReference type="ChEBI" id="CHEBI:30616"/>
        <dbReference type="ChEBI" id="CHEBI:58694"/>
        <dbReference type="ChEBI" id="CHEBI:58695"/>
        <dbReference type="ChEBI" id="CHEBI:456216"/>
        <dbReference type="EC" id="2.7.1.144"/>
    </reaction>
</comment>
<dbReference type="InterPro" id="IPR029056">
    <property type="entry name" value="Ribokinase-like"/>
</dbReference>
<dbReference type="GO" id="GO:0005988">
    <property type="term" value="P:lactose metabolic process"/>
    <property type="evidence" value="ECO:0007669"/>
    <property type="project" value="UniProtKB-KW"/>
</dbReference>
<keyword evidence="3 6" id="KW-0547">Nucleotide-binding</keyword>
<dbReference type="InterPro" id="IPR017583">
    <property type="entry name" value="Tagatose/fructose_Pkinase"/>
</dbReference>
<dbReference type="SUPFAM" id="SSF53613">
    <property type="entry name" value="Ribokinase-like"/>
    <property type="match status" value="1"/>
</dbReference>
<dbReference type="GO" id="GO:0016052">
    <property type="term" value="P:carbohydrate catabolic process"/>
    <property type="evidence" value="ECO:0007669"/>
    <property type="project" value="UniProtKB-ARBA"/>
</dbReference>
<comment type="similarity">
    <text evidence="6">Belongs to the carbohydrate kinase PfkB family. LacC subfamily.</text>
</comment>
<dbReference type="EC" id="2.7.1.144" evidence="6"/>
<dbReference type="EMBL" id="DWZA01000088">
    <property type="protein sequence ID" value="HJA71869.1"/>
    <property type="molecule type" value="Genomic_DNA"/>
</dbReference>
<keyword evidence="5 6" id="KW-0067">ATP-binding</keyword>
<evidence type="ECO:0000256" key="2">
    <source>
        <dbReference type="ARBA" id="ARBA00022679"/>
    </source>
</evidence>
<evidence type="ECO:0000256" key="3">
    <source>
        <dbReference type="ARBA" id="ARBA00022741"/>
    </source>
</evidence>
<reference evidence="8" key="1">
    <citation type="journal article" date="2021" name="PeerJ">
        <title>Extensive microbial diversity within the chicken gut microbiome revealed by metagenomics and culture.</title>
        <authorList>
            <person name="Gilroy R."/>
            <person name="Ravi A."/>
            <person name="Getino M."/>
            <person name="Pursley I."/>
            <person name="Horton D.L."/>
            <person name="Alikhan N.F."/>
            <person name="Baker D."/>
            <person name="Gharbi K."/>
            <person name="Hall N."/>
            <person name="Watson M."/>
            <person name="Adriaenssens E.M."/>
            <person name="Foster-Nyarko E."/>
            <person name="Jarju S."/>
            <person name="Secka A."/>
            <person name="Antonio M."/>
            <person name="Oren A."/>
            <person name="Chaudhuri R.R."/>
            <person name="La Ragione R."/>
            <person name="Hildebrand F."/>
            <person name="Pallen M.J."/>
        </authorList>
    </citation>
    <scope>NUCLEOTIDE SEQUENCE</scope>
    <source>
        <strain evidence="8">CHK178-16964</strain>
    </source>
</reference>
<dbReference type="NCBIfam" id="TIGR03828">
    <property type="entry name" value="pfkB"/>
    <property type="match status" value="1"/>
</dbReference>
<dbReference type="Gene3D" id="3.40.1190.20">
    <property type="match status" value="1"/>
</dbReference>
<protein>
    <recommendedName>
        <fullName evidence="6">Tagatose-6-phosphate kinase</fullName>
        <ecNumber evidence="6">2.7.1.144</ecNumber>
    </recommendedName>
</protein>
<evidence type="ECO:0000256" key="6">
    <source>
        <dbReference type="PIRNR" id="PIRNR000535"/>
    </source>
</evidence>
<gene>
    <name evidence="8" type="primary">pfkB</name>
    <name evidence="8" type="ORF">IAA07_09895</name>
</gene>